<dbReference type="Pfam" id="PF04072">
    <property type="entry name" value="LCM"/>
    <property type="match status" value="1"/>
</dbReference>
<dbReference type="GO" id="GO:0032259">
    <property type="term" value="P:methylation"/>
    <property type="evidence" value="ECO:0007669"/>
    <property type="project" value="UniProtKB-KW"/>
</dbReference>
<organism evidence="3 4">
    <name type="scientific">Mycolicibacter sinensis (strain JDM601)</name>
    <name type="common">Mycobacterium sinense</name>
    <dbReference type="NCBI Taxonomy" id="875328"/>
    <lineage>
        <taxon>Bacteria</taxon>
        <taxon>Bacillati</taxon>
        <taxon>Actinomycetota</taxon>
        <taxon>Actinomycetes</taxon>
        <taxon>Mycobacteriales</taxon>
        <taxon>Mycobacteriaceae</taxon>
        <taxon>Mycolicibacter</taxon>
    </lineage>
</organism>
<dbReference type="PANTHER" id="PTHR43619:SF2">
    <property type="entry name" value="S-ADENOSYL-L-METHIONINE-DEPENDENT METHYLTRANSFERASES SUPERFAMILY PROTEIN"/>
    <property type="match status" value="1"/>
</dbReference>
<reference evidence="4" key="1">
    <citation type="submission" date="2016-06" db="EMBL/GenBank/DDBJ databases">
        <authorList>
            <person name="Sutton G."/>
            <person name="Brinkac L."/>
            <person name="Sanka R."/>
            <person name="Adams M."/>
            <person name="Lau E."/>
            <person name="Mehaffy C."/>
            <person name="Tameris M."/>
            <person name="Hatherill M."/>
            <person name="Hanekom W."/>
            <person name="Mahomed H."/>
            <person name="Mcshane H."/>
        </authorList>
    </citation>
    <scope>NUCLEOTIDE SEQUENCE [LARGE SCALE GENOMIC DNA]</scope>
    <source>
        <strain evidence="4">852014-51077_SCH5608930-a</strain>
    </source>
</reference>
<evidence type="ECO:0000313" key="3">
    <source>
        <dbReference type="EMBL" id="OBG08999.1"/>
    </source>
</evidence>
<dbReference type="EMBL" id="LZIN01000019">
    <property type="protein sequence ID" value="OBG08999.1"/>
    <property type="molecule type" value="Genomic_DNA"/>
</dbReference>
<dbReference type="RefSeq" id="WP_064853813.1">
    <property type="nucleotide sequence ID" value="NZ_LZIM01000083.1"/>
</dbReference>
<gene>
    <name evidence="3" type="ORF">A5771_01950</name>
</gene>
<keyword evidence="1" id="KW-0489">Methyltransferase</keyword>
<dbReference type="AlphaFoldDB" id="A0A1A2EWX4"/>
<dbReference type="Proteomes" id="UP000093985">
    <property type="component" value="Unassembled WGS sequence"/>
</dbReference>
<dbReference type="InterPro" id="IPR029063">
    <property type="entry name" value="SAM-dependent_MTases_sf"/>
</dbReference>
<dbReference type="PANTHER" id="PTHR43619">
    <property type="entry name" value="S-ADENOSYL-L-METHIONINE-DEPENDENT METHYLTRANSFERASE YKTD-RELATED"/>
    <property type="match status" value="1"/>
</dbReference>
<dbReference type="Gene3D" id="3.40.50.150">
    <property type="entry name" value="Vaccinia Virus protein VP39"/>
    <property type="match status" value="1"/>
</dbReference>
<dbReference type="SUPFAM" id="SSF53335">
    <property type="entry name" value="S-adenosyl-L-methionine-dependent methyltransferases"/>
    <property type="match status" value="1"/>
</dbReference>
<sequence length="277" mass="30722">MPIAVTEFSRLEQTAFLTAYARALDNRAPTSILGDEFSDRVVGLIDYDFAGFRIPASVVRQTALRAKMLDERVRRYTAANPDAVVVDLGAGLNEPLARVRPPAAVDWYSIDLPHLVALREKLLPAQRAEHVIAADLTSTDWTDGIPVGRPTMVIADGLFAFLTEPQVIALITHVIDYFGTGELAFNDYGRVGWLSSLGMKLAPRGMFSVLRHVWANPGFTDPHTPERWDPRLRLVEQACLAHTAEVDSFPPAARRVTRLAGRFKSVAGKARVLRYKF</sequence>
<dbReference type="InterPro" id="IPR016874">
    <property type="entry name" value="TcmP-like"/>
</dbReference>
<accession>A0A1A2EWX4</accession>
<evidence type="ECO:0000256" key="2">
    <source>
        <dbReference type="ARBA" id="ARBA00022679"/>
    </source>
</evidence>
<comment type="caution">
    <text evidence="3">The sequence shown here is derived from an EMBL/GenBank/DDBJ whole genome shotgun (WGS) entry which is preliminary data.</text>
</comment>
<proteinExistence type="predicted"/>
<dbReference type="InterPro" id="IPR007213">
    <property type="entry name" value="Ppm1/Ppm2/Tcmp"/>
</dbReference>
<keyword evidence="2 3" id="KW-0808">Transferase</keyword>
<dbReference type="OrthoDB" id="9800233at2"/>
<name>A0A1A2EWX4_MYCSD</name>
<evidence type="ECO:0000313" key="4">
    <source>
        <dbReference type="Proteomes" id="UP000093985"/>
    </source>
</evidence>
<protein>
    <submittedName>
        <fullName evidence="3">GlcNAc transferase</fullName>
    </submittedName>
</protein>
<dbReference type="PIRSF" id="PIRSF028177">
    <property type="entry name" value="Polyketide_synth_Omtfrase_TcmP"/>
    <property type="match status" value="1"/>
</dbReference>
<dbReference type="GO" id="GO:0008168">
    <property type="term" value="F:methyltransferase activity"/>
    <property type="evidence" value="ECO:0007669"/>
    <property type="project" value="UniProtKB-KW"/>
</dbReference>
<evidence type="ECO:0000256" key="1">
    <source>
        <dbReference type="ARBA" id="ARBA00022603"/>
    </source>
</evidence>